<dbReference type="Pfam" id="PF14450">
    <property type="entry name" value="FtsA"/>
    <property type="match status" value="1"/>
</dbReference>
<dbReference type="NCBIfam" id="TIGR01174">
    <property type="entry name" value="ftsA"/>
    <property type="match status" value="1"/>
</dbReference>
<dbReference type="Pfam" id="PF02491">
    <property type="entry name" value="SHS2_FTSA"/>
    <property type="match status" value="1"/>
</dbReference>
<comment type="subunit">
    <text evidence="5">Self-interacts. Interacts with FtsZ.</text>
</comment>
<organism evidence="8 9">
    <name type="scientific">Candidatus Avelusimicrobium gallicola</name>
    <dbReference type="NCBI Taxonomy" id="2562704"/>
    <lineage>
        <taxon>Bacteria</taxon>
        <taxon>Pseudomonadati</taxon>
        <taxon>Elusimicrobiota</taxon>
        <taxon>Elusimicrobia</taxon>
        <taxon>Elusimicrobiales</taxon>
        <taxon>Elusimicrobiaceae</taxon>
        <taxon>Candidatus Avelusimicrobium</taxon>
    </lineage>
</organism>
<dbReference type="SMART" id="SM00842">
    <property type="entry name" value="FtsA"/>
    <property type="match status" value="1"/>
</dbReference>
<keyword evidence="3 5" id="KW-0472">Membrane</keyword>
<comment type="caution">
    <text evidence="8">The sequence shown here is derived from an EMBL/GenBank/DDBJ whole genome shotgun (WGS) entry which is preliminary data.</text>
</comment>
<protein>
    <recommendedName>
        <fullName evidence="5 6">Cell division protein FtsA</fullName>
    </recommendedName>
</protein>
<dbReference type="PANTHER" id="PTHR32432">
    <property type="entry name" value="CELL DIVISION PROTEIN FTSA-RELATED"/>
    <property type="match status" value="1"/>
</dbReference>
<evidence type="ECO:0000256" key="2">
    <source>
        <dbReference type="ARBA" id="ARBA00022618"/>
    </source>
</evidence>
<name>A0A928DRU4_9BACT</name>
<evidence type="ECO:0000256" key="6">
    <source>
        <dbReference type="PIRNR" id="PIRNR003101"/>
    </source>
</evidence>
<comment type="similarity">
    <text evidence="5 6">Belongs to the FtsA/MreB family.</text>
</comment>
<evidence type="ECO:0000256" key="1">
    <source>
        <dbReference type="ARBA" id="ARBA00022475"/>
    </source>
</evidence>
<comment type="function">
    <text evidence="5 6">Cell division protein that is involved in the assembly of the Z ring. May serve as a membrane anchor for the Z ring.</text>
</comment>
<dbReference type="SUPFAM" id="SSF53067">
    <property type="entry name" value="Actin-like ATPase domain"/>
    <property type="match status" value="2"/>
</dbReference>
<dbReference type="GO" id="GO:0009898">
    <property type="term" value="C:cytoplasmic side of plasma membrane"/>
    <property type="evidence" value="ECO:0007669"/>
    <property type="project" value="UniProtKB-UniRule"/>
</dbReference>
<keyword evidence="4 5" id="KW-0131">Cell cycle</keyword>
<dbReference type="CDD" id="cd24048">
    <property type="entry name" value="ASKHA_NBD_FtsA"/>
    <property type="match status" value="1"/>
</dbReference>
<gene>
    <name evidence="5 8" type="primary">ftsA</name>
    <name evidence="8" type="ORF">E7027_05340</name>
</gene>
<dbReference type="Proteomes" id="UP000725649">
    <property type="component" value="Unassembled WGS sequence"/>
</dbReference>
<keyword evidence="2 5" id="KW-0132">Cell division</keyword>
<dbReference type="HAMAP" id="MF_02033">
    <property type="entry name" value="FtsA"/>
    <property type="match status" value="1"/>
</dbReference>
<feature type="domain" description="SHS2" evidence="7">
    <location>
        <begin position="7"/>
        <end position="191"/>
    </location>
</feature>
<sequence>MAKTNIIAGLDIGSGKMTCVAVAHDPETHTLKVLAGRSIPCKGLKGGVVADIRETSTAINHLLGGIERECNQSIGSLYVAIRGKHLSSFCNHGTYNIARMDKEINQVDMDSAVENAKSMPIKSDNEIVNVIPQSYTVDKQKGINNPEGMEGSLLEVDVHITTGSSSHIRNLKKSIERSGYREDDCLYGLVSLADTVLTQEEKERGTLILDLGGETMSVGIYIEGNLKFSREIPVGCDLITQDLASVLYTSRQNAKEIKEKYGVAFPTFLDEEGEIPVPSLDGRTFQNIKKSYVLDIIQPCVEELIEKVAECVESSGYKNYPMVGVVTGGGSLMPGITDHCVKILGLKQVRCATVQRDLVTSDDEFFDPQYSTAMGLAIYAAERGDYNDYAGNSYDKGGSFFSKLGKLFKNVDIFGG</sequence>
<dbReference type="AlphaFoldDB" id="A0A928DRU4"/>
<evidence type="ECO:0000313" key="9">
    <source>
        <dbReference type="Proteomes" id="UP000725649"/>
    </source>
</evidence>
<evidence type="ECO:0000259" key="7">
    <source>
        <dbReference type="SMART" id="SM00842"/>
    </source>
</evidence>
<evidence type="ECO:0000256" key="3">
    <source>
        <dbReference type="ARBA" id="ARBA00023136"/>
    </source>
</evidence>
<dbReference type="InterPro" id="IPR003494">
    <property type="entry name" value="SHS2_FtsA"/>
</dbReference>
<reference evidence="8" key="1">
    <citation type="submission" date="2019-04" db="EMBL/GenBank/DDBJ databases">
        <title>Evolution of Biomass-Degrading Anaerobic Consortia Revealed by Metagenomics.</title>
        <authorList>
            <person name="Peng X."/>
        </authorList>
    </citation>
    <scope>NUCLEOTIDE SEQUENCE</scope>
    <source>
        <strain evidence="8">SIG66</strain>
    </source>
</reference>
<keyword evidence="1 5" id="KW-1003">Cell membrane</keyword>
<dbReference type="GO" id="GO:0032153">
    <property type="term" value="C:cell division site"/>
    <property type="evidence" value="ECO:0007669"/>
    <property type="project" value="UniProtKB-UniRule"/>
</dbReference>
<proteinExistence type="inferred from homology"/>
<dbReference type="InterPro" id="IPR020823">
    <property type="entry name" value="Cell_div_FtsA"/>
</dbReference>
<dbReference type="Gene3D" id="3.30.1490.110">
    <property type="match status" value="1"/>
</dbReference>
<evidence type="ECO:0000313" key="8">
    <source>
        <dbReference type="EMBL" id="MBE6421532.1"/>
    </source>
</evidence>
<dbReference type="InterPro" id="IPR043129">
    <property type="entry name" value="ATPase_NBD"/>
</dbReference>
<evidence type="ECO:0000256" key="5">
    <source>
        <dbReference type="HAMAP-Rule" id="MF_02033"/>
    </source>
</evidence>
<dbReference type="PIRSF" id="PIRSF003101">
    <property type="entry name" value="FtsA"/>
    <property type="match status" value="1"/>
</dbReference>
<dbReference type="Gene3D" id="3.30.420.40">
    <property type="match status" value="2"/>
</dbReference>
<dbReference type="InterPro" id="IPR050696">
    <property type="entry name" value="FtsA/MreB"/>
</dbReference>
<comment type="subcellular location">
    <subcellularLocation>
        <location evidence="5">Cell membrane</location>
        <topology evidence="5">Peripheral membrane protein</topology>
        <orientation evidence="5">Cytoplasmic side</orientation>
    </subcellularLocation>
    <text evidence="5">Localizes to the Z ring in an FtsZ-dependent manner. Targeted to the membrane through a conserved C-terminal amphipathic helix.</text>
</comment>
<dbReference type="EMBL" id="SUVG01000006">
    <property type="protein sequence ID" value="MBE6421532.1"/>
    <property type="molecule type" value="Genomic_DNA"/>
</dbReference>
<dbReference type="PANTHER" id="PTHR32432:SF4">
    <property type="entry name" value="CELL DIVISION PROTEIN FTSA"/>
    <property type="match status" value="1"/>
</dbReference>
<evidence type="ECO:0000256" key="4">
    <source>
        <dbReference type="ARBA" id="ARBA00023306"/>
    </source>
</evidence>
<dbReference type="GO" id="GO:0043093">
    <property type="term" value="P:FtsZ-dependent cytokinesis"/>
    <property type="evidence" value="ECO:0007669"/>
    <property type="project" value="UniProtKB-UniRule"/>
</dbReference>
<accession>A0A928DRU4</accession>